<feature type="region of interest" description="Disordered" evidence="1">
    <location>
        <begin position="243"/>
        <end position="266"/>
    </location>
</feature>
<name>A0AAJ0GDZ0_9PEZI</name>
<evidence type="ECO:0000259" key="2">
    <source>
        <dbReference type="SMART" id="SM00256"/>
    </source>
</evidence>
<dbReference type="CDD" id="cd09917">
    <property type="entry name" value="F-box_SF"/>
    <property type="match status" value="1"/>
</dbReference>
<keyword evidence="4" id="KW-1185">Reference proteome</keyword>
<dbReference type="SUPFAM" id="SSF81383">
    <property type="entry name" value="F-box domain"/>
    <property type="match status" value="2"/>
</dbReference>
<feature type="domain" description="F-box" evidence="2">
    <location>
        <begin position="279"/>
        <end position="318"/>
    </location>
</feature>
<accession>A0AAJ0GDZ0</accession>
<dbReference type="EMBL" id="JAWDJX010000010">
    <property type="protein sequence ID" value="KAK3055007.1"/>
    <property type="molecule type" value="Genomic_DNA"/>
</dbReference>
<dbReference type="GO" id="GO:0004842">
    <property type="term" value="F:ubiquitin-protein transferase activity"/>
    <property type="evidence" value="ECO:0007669"/>
    <property type="project" value="TreeGrafter"/>
</dbReference>
<feature type="domain" description="F-box" evidence="2">
    <location>
        <begin position="9"/>
        <end position="49"/>
    </location>
</feature>
<reference evidence="3" key="1">
    <citation type="submission" date="2023-04" db="EMBL/GenBank/DDBJ databases">
        <title>Black Yeasts Isolated from many extreme environments.</title>
        <authorList>
            <person name="Coleine C."/>
            <person name="Stajich J.E."/>
            <person name="Selbmann L."/>
        </authorList>
    </citation>
    <scope>NUCLEOTIDE SEQUENCE</scope>
    <source>
        <strain evidence="3">CCFEE 5312</strain>
    </source>
</reference>
<dbReference type="Proteomes" id="UP001271007">
    <property type="component" value="Unassembled WGS sequence"/>
</dbReference>
<dbReference type="SMART" id="SM00256">
    <property type="entry name" value="FBOX"/>
    <property type="match status" value="2"/>
</dbReference>
<evidence type="ECO:0000256" key="1">
    <source>
        <dbReference type="SAM" id="MobiDB-lite"/>
    </source>
</evidence>
<dbReference type="GO" id="GO:0031146">
    <property type="term" value="P:SCF-dependent proteasomal ubiquitin-dependent protein catabolic process"/>
    <property type="evidence" value="ECO:0007669"/>
    <property type="project" value="TreeGrafter"/>
</dbReference>
<feature type="compositionally biased region" description="Polar residues" evidence="1">
    <location>
        <begin position="255"/>
        <end position="266"/>
    </location>
</feature>
<dbReference type="PANTHER" id="PTHR46301:SF77">
    <property type="entry name" value="F-BOX ONLY PROTEIN 6"/>
    <property type="match status" value="1"/>
</dbReference>
<proteinExistence type="predicted"/>
<dbReference type="PANTHER" id="PTHR46301">
    <property type="entry name" value="F-BOX/KELCH-REPEAT PROTEIN"/>
    <property type="match status" value="1"/>
</dbReference>
<dbReference type="InterPro" id="IPR001810">
    <property type="entry name" value="F-box_dom"/>
</dbReference>
<comment type="caution">
    <text evidence="3">The sequence shown here is derived from an EMBL/GenBank/DDBJ whole genome shotgun (WGS) entry which is preliminary data.</text>
</comment>
<evidence type="ECO:0000313" key="3">
    <source>
        <dbReference type="EMBL" id="KAK3055007.1"/>
    </source>
</evidence>
<dbReference type="AlphaFoldDB" id="A0AAJ0GDZ0"/>
<dbReference type="Pfam" id="PF00646">
    <property type="entry name" value="F-box"/>
    <property type="match status" value="2"/>
</dbReference>
<evidence type="ECO:0000313" key="4">
    <source>
        <dbReference type="Proteomes" id="UP001271007"/>
    </source>
</evidence>
<gene>
    <name evidence="3" type="ORF">LTR09_004167</name>
</gene>
<organism evidence="3 4">
    <name type="scientific">Extremus antarcticus</name>
    <dbReference type="NCBI Taxonomy" id="702011"/>
    <lineage>
        <taxon>Eukaryota</taxon>
        <taxon>Fungi</taxon>
        <taxon>Dikarya</taxon>
        <taxon>Ascomycota</taxon>
        <taxon>Pezizomycotina</taxon>
        <taxon>Dothideomycetes</taxon>
        <taxon>Dothideomycetidae</taxon>
        <taxon>Mycosphaerellales</taxon>
        <taxon>Extremaceae</taxon>
        <taxon>Extremus</taxon>
    </lineage>
</organism>
<dbReference type="InterPro" id="IPR036047">
    <property type="entry name" value="F-box-like_dom_sf"/>
</dbReference>
<sequence length="544" mass="61295">MSASEDFFNTTELLEMTLELLSLKDLLRVHSVCKQWNATITGSSTLQQNLFLLPAKDETAWLVDMTNLPSQKSPLPGVYKSKLYVKAAAARRSEAYQSHHGLVVTPLRINPLLLRNPVGPTVLESIDLRVDSGCYFDLRILCKRLFELRHHVMMEMYLTQPPIGRIYVQAEVFHPGNHEDFLYHHKPSARICEEQGVRLKHVVEAIGRLGTDGGIEDVSVHLSGGVEVDEVDEEVSRLVVRLRKRTHSRTPPKPSSLSPVTTHPTQPAAAMSSSKFFDIPELLEMTLSLLSQAEILRLQSVSKQWKRTIKGSPALQRLLFLSPATIETVWLGYCTFLISENERAKLLARDDYRRCLLYLGASVAGDSEAARTHSWPIFKPAQANPLLLNLLPWGSYDEWSVNERAAWGAREDMSIDAGRLRALRHNPSAMKMLLTQPPVRGLAIEVEIDTPLTEEERKTLRGLAHLPPGREKHELRVQVVVAHKKAVRLKHIAMALRGLAARGSVKLVRLHLGERFADVNDAEVEVIRKRTIGWEESRTEGNRL</sequence>
<protein>
    <recommendedName>
        <fullName evidence="2">F-box domain-containing protein</fullName>
    </recommendedName>
</protein>